<evidence type="ECO:0000313" key="1">
    <source>
        <dbReference type="EMBL" id="QIN54462.1"/>
    </source>
</evidence>
<name>A0A6G8MXT9_9VIRU</name>
<dbReference type="Proteomes" id="UP001224087">
    <property type="component" value="Segment"/>
</dbReference>
<protein>
    <submittedName>
        <fullName evidence="1">Uncharacterized protein</fullName>
    </submittedName>
</protein>
<dbReference type="EMBL" id="MN873693">
    <property type="protein sequence ID" value="QIN54462.1"/>
    <property type="molecule type" value="Genomic_DNA"/>
</dbReference>
<reference evidence="1" key="1">
    <citation type="submission" date="2019-12" db="EMBL/GenBank/DDBJ databases">
        <title>The DNA Methylation Landscape of Giant Viruses.</title>
        <authorList>
            <person name="Jeudy S."/>
            <person name="Rigou S."/>
            <person name="Alempic J.-M."/>
            <person name="Claverie J.-M."/>
            <person name="Abergel C."/>
            <person name="Legendre M."/>
        </authorList>
    </citation>
    <scope>NUCLEOTIDE SEQUENCE</scope>
    <source>
        <strain evidence="1">P4</strain>
    </source>
</reference>
<proteinExistence type="predicted"/>
<keyword evidence="2" id="KW-1185">Reference proteome</keyword>
<organism evidence="1 2">
    <name type="scientific">Cedratvirus kamchatka</name>
    <dbReference type="NCBI Taxonomy" id="2716914"/>
    <lineage>
        <taxon>Viruses</taxon>
        <taxon>Pithoviruses</taxon>
        <taxon>Orthocedratvirinae</taxon>
        <taxon>Alphacedratvirus</taxon>
        <taxon>Alphacedratvirus rossiense</taxon>
    </lineage>
</organism>
<evidence type="ECO:0000313" key="2">
    <source>
        <dbReference type="Proteomes" id="UP001224087"/>
    </source>
</evidence>
<accession>A0A6G8MXT9</accession>
<sequence length="117" mass="13186">MEGDKQVPLLENILLYVHCSKKGNIGFPYGRKDFTLSINGKEIRNIPLKNGFSLDTGIQKGDLINDVFVCTGSLKIKAYAFRIRECVDELHLEVKKGNVTLNQKQPILRDCTNCSLM</sequence>
<gene>
    <name evidence="1" type="primary">ck337</name>
</gene>